<dbReference type="AlphaFoldDB" id="A0A812K106"/>
<feature type="transmembrane region" description="Helical" evidence="1">
    <location>
        <begin position="1030"/>
        <end position="1048"/>
    </location>
</feature>
<keyword evidence="1" id="KW-1133">Transmembrane helix</keyword>
<evidence type="ECO:0000313" key="3">
    <source>
        <dbReference type="Proteomes" id="UP000604046"/>
    </source>
</evidence>
<dbReference type="OrthoDB" id="440489at2759"/>
<comment type="caution">
    <text evidence="2">The sequence shown here is derived from an EMBL/GenBank/DDBJ whole genome shotgun (WGS) entry which is preliminary data.</text>
</comment>
<dbReference type="Proteomes" id="UP000604046">
    <property type="component" value="Unassembled WGS sequence"/>
</dbReference>
<feature type="transmembrane region" description="Helical" evidence="1">
    <location>
        <begin position="973"/>
        <end position="992"/>
    </location>
</feature>
<evidence type="ECO:0000256" key="1">
    <source>
        <dbReference type="SAM" id="Phobius"/>
    </source>
</evidence>
<reference evidence="2" key="1">
    <citation type="submission" date="2021-02" db="EMBL/GenBank/DDBJ databases">
        <authorList>
            <person name="Dougan E. K."/>
            <person name="Rhodes N."/>
            <person name="Thang M."/>
            <person name="Chan C."/>
        </authorList>
    </citation>
    <scope>NUCLEOTIDE SEQUENCE</scope>
</reference>
<keyword evidence="1" id="KW-0472">Membrane</keyword>
<name>A0A812K106_9DINO</name>
<organism evidence="2 3">
    <name type="scientific">Symbiodinium natans</name>
    <dbReference type="NCBI Taxonomy" id="878477"/>
    <lineage>
        <taxon>Eukaryota</taxon>
        <taxon>Sar</taxon>
        <taxon>Alveolata</taxon>
        <taxon>Dinophyceae</taxon>
        <taxon>Suessiales</taxon>
        <taxon>Symbiodiniaceae</taxon>
        <taxon>Symbiodinium</taxon>
    </lineage>
</organism>
<keyword evidence="1" id="KW-0812">Transmembrane</keyword>
<keyword evidence="3" id="KW-1185">Reference proteome</keyword>
<gene>
    <name evidence="2" type="ORF">SNAT2548_LOCUS7822</name>
</gene>
<feature type="transmembrane region" description="Helical" evidence="1">
    <location>
        <begin position="944"/>
        <end position="966"/>
    </location>
</feature>
<dbReference type="EMBL" id="CAJNDS010000557">
    <property type="protein sequence ID" value="CAE7218065.1"/>
    <property type="molecule type" value="Genomic_DNA"/>
</dbReference>
<protein>
    <submittedName>
        <fullName evidence="2">Uncharacterized protein</fullName>
    </submittedName>
</protein>
<proteinExistence type="predicted"/>
<sequence>MEPRRFLESATKCWAGDAPLHAKEWSLSLNAFARTQLSPKLAQALLEENLAMLESHDFRMGEWSSLDLALLCNSLHRLVMACGSSRAADLSQAVVAEGTDFRGRWHRFLAGVASEALLLSKSCSPQDVAQFASAFAGVPPGPQRALVCDGLTELLQSQQRQDFVDALSLEGLCAILVAMERLGCRDEALLRASARRLKRSQTQLTPNHLGQVCHALARWLDTSSKDHMRAHSRNKLGELVDELFKTTFCPRIAHLAREFRNPRHLGFVAYALMRLGSPGQRTLETLAAAVLAAQEDARSTLHLRSWPVVSLLQLTEALADAALRHQAEDAVELRAVNSLWRAIADLVETMPEKLASPEAVRFAAALHSLPGFLEFARRTAEAVGRSARPLSLRDGTMMLGTLQQLELREAALWKPLLWQLHRAAEKEPWSPAVASSIFRSLERLGCYAQLSPEEVDPILAFCAKTAEVLEGLVVDTESQRFGALTMARSLQVAAEHAPMPWEWREPIMERAAWAACRLDINAWPCHTGEGQRAWLRHAWLLARVSSADTQASAQRILSSAVEPTFSLPESAALSLLGAFAAAHFDLAFPTPALRGALTAVEQMREVRPWQRALLLPGLAASGPLSAPLLQLQSRCLAFETDLAEPAELAVAGLLLLAKDEAEADAQSCQAAGRLLRDALGGAVEAAARLHAWSNNDSLLAQRIEGMCQLAVSLSQADSLLREIPFDADDNVLLEEPPMDPDVPEAQELPETHFWDSSLEAETFGLILPEDVHLRILTEQWSEALAAGCKWVETQRYRRNNMNMLKFVKDGCWLVFGSKERLHGIAVLDAPVHRACADIGTSGVLDSVAPQFHDRFRHFTVRTFADVLRESEKVSNEAFGLRLVTYSEVKRLIRICRGLLGLNLGVRVNKAFLLLTKRPGSSGCRCLQTLLLPQLSSYQRLFKHYGYRVYFIYILQVLGSDIFQLLIAKCIQSYYYVNNLLLLLSLGSFLPFLRATKGNLPDANQVYKLWTYIPCPPMATWLFEGSGSRRASLISNVALVLTLVMLLILGRGDQGLWVLIKVTRLLEGKSQA</sequence>
<accession>A0A812K106</accession>
<evidence type="ECO:0000313" key="2">
    <source>
        <dbReference type="EMBL" id="CAE7218065.1"/>
    </source>
</evidence>